<organism evidence="8 9">
    <name type="scientific">Elasticomyces elasticus</name>
    <dbReference type="NCBI Taxonomy" id="574655"/>
    <lineage>
        <taxon>Eukaryota</taxon>
        <taxon>Fungi</taxon>
        <taxon>Dikarya</taxon>
        <taxon>Ascomycota</taxon>
        <taxon>Pezizomycotina</taxon>
        <taxon>Dothideomycetes</taxon>
        <taxon>Dothideomycetidae</taxon>
        <taxon>Mycosphaerellales</taxon>
        <taxon>Teratosphaeriaceae</taxon>
        <taxon>Elasticomyces</taxon>
    </lineage>
</organism>
<evidence type="ECO:0000259" key="6">
    <source>
        <dbReference type="Pfam" id="PF00056"/>
    </source>
</evidence>
<gene>
    <name evidence="8" type="ORF">LTR97_011020</name>
</gene>
<evidence type="ECO:0000256" key="2">
    <source>
        <dbReference type="ARBA" id="ARBA00023027"/>
    </source>
</evidence>
<dbReference type="InterPro" id="IPR022383">
    <property type="entry name" value="Lactate/malate_DH_C"/>
</dbReference>
<dbReference type="PRINTS" id="PR00086">
    <property type="entry name" value="LLDHDRGNASE"/>
</dbReference>
<evidence type="ECO:0000313" key="9">
    <source>
        <dbReference type="Proteomes" id="UP001310594"/>
    </source>
</evidence>
<comment type="similarity">
    <text evidence="4">Belongs to the LDH/MDH superfamily.</text>
</comment>
<keyword evidence="5" id="KW-1133">Transmembrane helix</keyword>
<dbReference type="AlphaFoldDB" id="A0AAN7VMV7"/>
<comment type="caution">
    <text evidence="8">The sequence shown here is derived from an EMBL/GenBank/DDBJ whole genome shotgun (WGS) entry which is preliminary data.</text>
</comment>
<evidence type="ECO:0000256" key="4">
    <source>
        <dbReference type="RuleBase" id="RU003369"/>
    </source>
</evidence>
<keyword evidence="5" id="KW-0812">Transmembrane</keyword>
<keyword evidence="2 3" id="KW-0520">NAD</keyword>
<evidence type="ECO:0000313" key="8">
    <source>
        <dbReference type="EMBL" id="KAK5691849.1"/>
    </source>
</evidence>
<accession>A0AAN7VMV7</accession>
<feature type="domain" description="Lactate/malate dehydrogenase N-terminal" evidence="6">
    <location>
        <begin position="18"/>
        <end position="156"/>
    </location>
</feature>
<dbReference type="PIRSF" id="PIRSF000102">
    <property type="entry name" value="Lac_mal_DH"/>
    <property type="match status" value="1"/>
</dbReference>
<dbReference type="GO" id="GO:0004459">
    <property type="term" value="F:L-lactate dehydrogenase (NAD+) activity"/>
    <property type="evidence" value="ECO:0007669"/>
    <property type="project" value="TreeGrafter"/>
</dbReference>
<feature type="domain" description="Lactate/malate dehydrogenase C-terminal" evidence="7">
    <location>
        <begin position="159"/>
        <end position="322"/>
    </location>
</feature>
<dbReference type="SUPFAM" id="SSF51735">
    <property type="entry name" value="NAD(P)-binding Rossmann-fold domains"/>
    <property type="match status" value="1"/>
</dbReference>
<feature type="binding site" evidence="3">
    <location>
        <position position="49"/>
    </location>
    <ligand>
        <name>NAD(+)</name>
        <dbReference type="ChEBI" id="CHEBI:57540"/>
    </ligand>
</feature>
<dbReference type="InterPro" id="IPR001557">
    <property type="entry name" value="L-lactate/malate_DH"/>
</dbReference>
<evidence type="ECO:0000256" key="1">
    <source>
        <dbReference type="ARBA" id="ARBA00023002"/>
    </source>
</evidence>
<keyword evidence="1 4" id="KW-0560">Oxidoreductase</keyword>
<evidence type="ECO:0000256" key="3">
    <source>
        <dbReference type="PIRSR" id="PIRSR000102-3"/>
    </source>
</evidence>
<dbReference type="Gene3D" id="3.40.50.720">
    <property type="entry name" value="NAD(P)-binding Rossmann-like Domain"/>
    <property type="match status" value="1"/>
</dbReference>
<keyword evidence="5" id="KW-0472">Membrane</keyword>
<dbReference type="InterPro" id="IPR036291">
    <property type="entry name" value="NAD(P)-bd_dom_sf"/>
</dbReference>
<dbReference type="Pfam" id="PF02866">
    <property type="entry name" value="Ldh_1_C"/>
    <property type="match status" value="1"/>
</dbReference>
<dbReference type="Proteomes" id="UP001310594">
    <property type="component" value="Unassembled WGS sequence"/>
</dbReference>
<feature type="transmembrane region" description="Helical" evidence="5">
    <location>
        <begin position="20"/>
        <end position="38"/>
    </location>
</feature>
<feature type="binding site" evidence="3">
    <location>
        <begin position="24"/>
        <end position="29"/>
    </location>
    <ligand>
        <name>NAD(+)</name>
        <dbReference type="ChEBI" id="CHEBI:57540"/>
    </ligand>
</feature>
<protein>
    <recommendedName>
        <fullName evidence="10">L-lactate dehydrogenase</fullName>
    </recommendedName>
</protein>
<dbReference type="PANTHER" id="PTHR43128">
    <property type="entry name" value="L-2-HYDROXYCARBOXYLATE DEHYDROGENASE (NAD(P)(+))"/>
    <property type="match status" value="1"/>
</dbReference>
<dbReference type="EMBL" id="JAVRQU010000020">
    <property type="protein sequence ID" value="KAK5691849.1"/>
    <property type="molecule type" value="Genomic_DNA"/>
</dbReference>
<evidence type="ECO:0000259" key="7">
    <source>
        <dbReference type="Pfam" id="PF02866"/>
    </source>
</evidence>
<dbReference type="Gene3D" id="3.90.110.10">
    <property type="entry name" value="Lactate dehydrogenase/glycoside hydrolase, family 4, C-terminal"/>
    <property type="match status" value="1"/>
</dbReference>
<dbReference type="GO" id="GO:0006089">
    <property type="term" value="P:lactate metabolic process"/>
    <property type="evidence" value="ECO:0007669"/>
    <property type="project" value="TreeGrafter"/>
</dbReference>
<name>A0AAN7VMV7_9PEZI</name>
<proteinExistence type="inferred from homology"/>
<dbReference type="InterPro" id="IPR015955">
    <property type="entry name" value="Lactate_DH/Glyco_Ohase_4_C"/>
</dbReference>
<dbReference type="InterPro" id="IPR001236">
    <property type="entry name" value="Lactate/malate_DH_N"/>
</dbReference>
<dbReference type="SUPFAM" id="SSF56327">
    <property type="entry name" value="LDH C-terminal domain-like"/>
    <property type="match status" value="1"/>
</dbReference>
<dbReference type="PANTHER" id="PTHR43128:SF16">
    <property type="entry name" value="L-LACTATE DEHYDROGENASE"/>
    <property type="match status" value="1"/>
</dbReference>
<evidence type="ECO:0008006" key="10">
    <source>
        <dbReference type="Google" id="ProtNLM"/>
    </source>
</evidence>
<reference evidence="8" key="1">
    <citation type="submission" date="2023-08" db="EMBL/GenBank/DDBJ databases">
        <title>Black Yeasts Isolated from many extreme environments.</title>
        <authorList>
            <person name="Coleine C."/>
            <person name="Stajich J.E."/>
            <person name="Selbmann L."/>
        </authorList>
    </citation>
    <scope>NUCLEOTIDE SEQUENCE</scope>
    <source>
        <strain evidence="8">CCFEE 5810</strain>
    </source>
</reference>
<sequence>MGTGGKLTTRAMRVKKVVKIAIIGAGHVGAATAFALMLKKLADEIVMIDVDERKAEGEALDLAHAALLGDHPNIYAGTMEDCCDAAIVIIAAGYAPQLDLKDTVLIDANLAIIKDVAPKIGLFAPRALLIVAAHPNEAMTFAATRLSGLPSHRVIGYGTSLDTARFKYELAKQYGVDRRDISASIVGQQGVFELPLWSTITIDGLPLQSYCGQAGIDFNNDEVYACFWRARNAAFNIFEHKEHASFSMAAGIVAIVEAILRDEHTLMTVAVVGKYLGVEAIALSVPTRLSRAGALQMPGWSDDWSEEEALKSSAQDVKAQIALLNTPFPAKSVKAGVELKDAKTAAEKVASTGTNGA</sequence>
<evidence type="ECO:0000256" key="5">
    <source>
        <dbReference type="SAM" id="Phobius"/>
    </source>
</evidence>
<feature type="binding site" evidence="3">
    <location>
        <position position="109"/>
    </location>
    <ligand>
        <name>NAD(+)</name>
        <dbReference type="ChEBI" id="CHEBI:57540"/>
    </ligand>
</feature>
<dbReference type="Pfam" id="PF00056">
    <property type="entry name" value="Ldh_1_N"/>
    <property type="match status" value="1"/>
</dbReference>